<dbReference type="eggNOG" id="KOG2495">
    <property type="taxonomic scope" value="Eukaryota"/>
</dbReference>
<dbReference type="GO" id="GO:0050660">
    <property type="term" value="F:flavin adenine dinucleotide binding"/>
    <property type="evidence" value="ECO:0007669"/>
    <property type="project" value="TreeGrafter"/>
</dbReference>
<sequence length="397" mass="43231">MTTGDLKNVVVVGGSYVGRATAKELAQALPSTHRVLLVEPHSHFHHLFTFPRFAIVPGQEHKAFVPYSGLFSSLPNAANHAVVQARVLSVHARHVNLDREWQGSKQLPFEYLALATGTSLAEPAGMKQDEKPPAVRYLQTHQEAVKRATSILIAGGGAVGVQMATDLKEYFPDKAVTLVQSRARVMPQFHPALHELISKRFDELGIDLITGTRIVVPPTGFPNDGTPFQVQLTNGSTVPTELVILATGQRPNNGLVAGLEPSHPGSLINPENGFVRVRPTLQLLDLKYPHIFAVGDIADTGVQKAARPGIAQAAVLAKNVKALADGQEPTETYVRNPAAIHLTLGMQYNVIFRNPNEAEGQTQPTIVEKQDGREDMGVEGFWERQGIQVINPQQYHL</sequence>
<comment type="caution">
    <text evidence="2">The sequence shown here is derived from an EMBL/GenBank/DDBJ whole genome shotgun (WGS) entry which is preliminary data.</text>
</comment>
<name>W9XB92_9EURO</name>
<evidence type="ECO:0000313" key="3">
    <source>
        <dbReference type="Proteomes" id="UP000019478"/>
    </source>
</evidence>
<dbReference type="AlphaFoldDB" id="W9XB92"/>
<dbReference type="GO" id="GO:0004174">
    <property type="term" value="F:electron-transferring-flavoprotein dehydrogenase activity"/>
    <property type="evidence" value="ECO:0007669"/>
    <property type="project" value="TreeGrafter"/>
</dbReference>
<dbReference type="PANTHER" id="PTHR43735:SF11">
    <property type="entry name" value="HYPOTHETICAL OXIDOREDUCTASE (EUROFUNG)"/>
    <property type="match status" value="1"/>
</dbReference>
<organism evidence="2 3">
    <name type="scientific">Capronia epimyces CBS 606.96</name>
    <dbReference type="NCBI Taxonomy" id="1182542"/>
    <lineage>
        <taxon>Eukaryota</taxon>
        <taxon>Fungi</taxon>
        <taxon>Dikarya</taxon>
        <taxon>Ascomycota</taxon>
        <taxon>Pezizomycotina</taxon>
        <taxon>Eurotiomycetes</taxon>
        <taxon>Chaetothyriomycetidae</taxon>
        <taxon>Chaetothyriales</taxon>
        <taxon>Herpotrichiellaceae</taxon>
        <taxon>Capronia</taxon>
    </lineage>
</organism>
<feature type="domain" description="FAD/NAD(P)-binding" evidence="1">
    <location>
        <begin position="8"/>
        <end position="312"/>
    </location>
</feature>
<gene>
    <name evidence="2" type="ORF">A1O3_09704</name>
</gene>
<dbReference type="PANTHER" id="PTHR43735">
    <property type="entry name" value="APOPTOSIS-INDUCING FACTOR 1"/>
    <property type="match status" value="1"/>
</dbReference>
<dbReference type="GeneID" id="19173788"/>
<dbReference type="STRING" id="1182542.W9XB92"/>
<accession>W9XB92</accession>
<dbReference type="RefSeq" id="XP_007737988.1">
    <property type="nucleotide sequence ID" value="XM_007739798.1"/>
</dbReference>
<protein>
    <submittedName>
        <fullName evidence="2">Oxidoreductase</fullName>
    </submittedName>
</protein>
<dbReference type="OrthoDB" id="202203at2759"/>
<evidence type="ECO:0000259" key="1">
    <source>
        <dbReference type="Pfam" id="PF07992"/>
    </source>
</evidence>
<dbReference type="PRINTS" id="PR00411">
    <property type="entry name" value="PNDRDTASEI"/>
</dbReference>
<dbReference type="InterPro" id="IPR036188">
    <property type="entry name" value="FAD/NAD-bd_sf"/>
</dbReference>
<evidence type="ECO:0000313" key="2">
    <source>
        <dbReference type="EMBL" id="EXJ77478.1"/>
    </source>
</evidence>
<dbReference type="InterPro" id="IPR023753">
    <property type="entry name" value="FAD/NAD-binding_dom"/>
</dbReference>
<reference evidence="2 3" key="1">
    <citation type="submission" date="2013-03" db="EMBL/GenBank/DDBJ databases">
        <title>The Genome Sequence of Capronia epimyces CBS 606.96.</title>
        <authorList>
            <consortium name="The Broad Institute Genomics Platform"/>
            <person name="Cuomo C."/>
            <person name="de Hoog S."/>
            <person name="Gorbushina A."/>
            <person name="Walker B."/>
            <person name="Young S.K."/>
            <person name="Zeng Q."/>
            <person name="Gargeya S."/>
            <person name="Fitzgerald M."/>
            <person name="Haas B."/>
            <person name="Abouelleil A."/>
            <person name="Allen A.W."/>
            <person name="Alvarado L."/>
            <person name="Arachchi H.M."/>
            <person name="Berlin A.M."/>
            <person name="Chapman S.B."/>
            <person name="Gainer-Dewar J."/>
            <person name="Goldberg J."/>
            <person name="Griggs A."/>
            <person name="Gujja S."/>
            <person name="Hansen M."/>
            <person name="Howarth C."/>
            <person name="Imamovic A."/>
            <person name="Ireland A."/>
            <person name="Larimer J."/>
            <person name="McCowan C."/>
            <person name="Murphy C."/>
            <person name="Pearson M."/>
            <person name="Poon T.W."/>
            <person name="Priest M."/>
            <person name="Roberts A."/>
            <person name="Saif S."/>
            <person name="Shea T."/>
            <person name="Sisk P."/>
            <person name="Sykes S."/>
            <person name="Wortman J."/>
            <person name="Nusbaum C."/>
            <person name="Birren B."/>
        </authorList>
    </citation>
    <scope>NUCLEOTIDE SEQUENCE [LARGE SCALE GENOMIC DNA]</scope>
    <source>
        <strain evidence="2 3">CBS 606.96</strain>
    </source>
</reference>
<dbReference type="Gene3D" id="3.50.50.100">
    <property type="match status" value="1"/>
</dbReference>
<dbReference type="EMBL" id="AMGY01000010">
    <property type="protein sequence ID" value="EXJ77478.1"/>
    <property type="molecule type" value="Genomic_DNA"/>
</dbReference>
<keyword evidence="3" id="KW-1185">Reference proteome</keyword>
<dbReference type="GO" id="GO:0005737">
    <property type="term" value="C:cytoplasm"/>
    <property type="evidence" value="ECO:0007669"/>
    <property type="project" value="TreeGrafter"/>
</dbReference>
<dbReference type="PRINTS" id="PR00368">
    <property type="entry name" value="FADPNR"/>
</dbReference>
<dbReference type="Pfam" id="PF07992">
    <property type="entry name" value="Pyr_redox_2"/>
    <property type="match status" value="1"/>
</dbReference>
<proteinExistence type="predicted"/>
<dbReference type="Proteomes" id="UP000019478">
    <property type="component" value="Unassembled WGS sequence"/>
</dbReference>
<dbReference type="FunFam" id="3.50.50.100:FF:000015">
    <property type="entry name" value="Amid-like NADH oxidoreductase, putative"/>
    <property type="match status" value="1"/>
</dbReference>
<dbReference type="HOGENOM" id="CLU_019845_0_1_1"/>
<dbReference type="SUPFAM" id="SSF51905">
    <property type="entry name" value="FAD/NAD(P)-binding domain"/>
    <property type="match status" value="1"/>
</dbReference>